<protein>
    <submittedName>
        <fullName evidence="1">Uncharacterized protein</fullName>
    </submittedName>
</protein>
<dbReference type="Proteomes" id="UP000652761">
    <property type="component" value="Unassembled WGS sequence"/>
</dbReference>
<gene>
    <name evidence="1" type="ORF">Taro_021070</name>
</gene>
<comment type="caution">
    <text evidence="1">The sequence shown here is derived from an EMBL/GenBank/DDBJ whole genome shotgun (WGS) entry which is preliminary data.</text>
</comment>
<evidence type="ECO:0000313" key="2">
    <source>
        <dbReference type="Proteomes" id="UP000652761"/>
    </source>
</evidence>
<feature type="non-terminal residue" evidence="1">
    <location>
        <position position="121"/>
    </location>
</feature>
<accession>A0A843V3Y7</accession>
<dbReference type="EMBL" id="NMUH01001063">
    <property type="protein sequence ID" value="MQL88510.1"/>
    <property type="molecule type" value="Genomic_DNA"/>
</dbReference>
<evidence type="ECO:0000313" key="1">
    <source>
        <dbReference type="EMBL" id="MQL88510.1"/>
    </source>
</evidence>
<dbReference type="AlphaFoldDB" id="A0A843V3Y7"/>
<reference evidence="1" key="1">
    <citation type="submission" date="2017-07" db="EMBL/GenBank/DDBJ databases">
        <title>Taro Niue Genome Assembly and Annotation.</title>
        <authorList>
            <person name="Atibalentja N."/>
            <person name="Keating K."/>
            <person name="Fields C.J."/>
        </authorList>
    </citation>
    <scope>NUCLEOTIDE SEQUENCE</scope>
    <source>
        <strain evidence="1">Niue_2</strain>
        <tissue evidence="1">Leaf</tissue>
    </source>
</reference>
<proteinExistence type="predicted"/>
<name>A0A843V3Y7_COLES</name>
<organism evidence="1 2">
    <name type="scientific">Colocasia esculenta</name>
    <name type="common">Wild taro</name>
    <name type="synonym">Arum esculentum</name>
    <dbReference type="NCBI Taxonomy" id="4460"/>
    <lineage>
        <taxon>Eukaryota</taxon>
        <taxon>Viridiplantae</taxon>
        <taxon>Streptophyta</taxon>
        <taxon>Embryophyta</taxon>
        <taxon>Tracheophyta</taxon>
        <taxon>Spermatophyta</taxon>
        <taxon>Magnoliopsida</taxon>
        <taxon>Liliopsida</taxon>
        <taxon>Araceae</taxon>
        <taxon>Aroideae</taxon>
        <taxon>Colocasieae</taxon>
        <taxon>Colocasia</taxon>
    </lineage>
</organism>
<dbReference type="OrthoDB" id="10594628at2759"/>
<keyword evidence="2" id="KW-1185">Reference proteome</keyword>
<sequence length="121" mass="14155">RYGTWRMQSDSCHVRWQRVRDPVHDRDCLPVHVCLQVCAGHSSDRDCLPVHARRPSDRDRLPADHPSSAIFIFFLTTGWRASIQQLRRGLSYRDDNHAGSQSKVHHLSVTVFVIHYKKKRE</sequence>